<comment type="caution">
    <text evidence="1">The sequence shown here is derived from an EMBL/GenBank/DDBJ whole genome shotgun (WGS) entry which is preliminary data.</text>
</comment>
<reference evidence="1 2" key="1">
    <citation type="submission" date="2019-12" db="EMBL/GenBank/DDBJ databases">
        <title>Spirosoma sp. HMF4905 genome sequencing and assembly.</title>
        <authorList>
            <person name="Kang H."/>
            <person name="Cha I."/>
            <person name="Kim H."/>
            <person name="Joh K."/>
        </authorList>
    </citation>
    <scope>NUCLEOTIDE SEQUENCE [LARGE SCALE GENOMIC DNA]</scope>
    <source>
        <strain evidence="1 2">HMF4905</strain>
    </source>
</reference>
<sequence length="168" mass="18437">MKNTLRSQLGYWLILTSFSLTPSMGQPLPFEDANVIFITTDLADKQAYQAISQVLTEHSILFSLASDGMLISTKGNPSLSSQGAFFMGQVSVIGGLVKLTGRMHLSSEIDSSGSSERNITPIRYHTGKSTLAKAGFMYLDGLAHKLRPVLHGVIRYKVQKDPQRVDTF</sequence>
<dbReference type="EMBL" id="WPIN01000029">
    <property type="protein sequence ID" value="MVM35971.1"/>
    <property type="molecule type" value="Genomic_DNA"/>
</dbReference>
<protein>
    <submittedName>
        <fullName evidence="1">Uncharacterized protein</fullName>
    </submittedName>
</protein>
<organism evidence="1 2">
    <name type="scientific">Spirosoma arboris</name>
    <dbReference type="NCBI Taxonomy" id="2682092"/>
    <lineage>
        <taxon>Bacteria</taxon>
        <taxon>Pseudomonadati</taxon>
        <taxon>Bacteroidota</taxon>
        <taxon>Cytophagia</taxon>
        <taxon>Cytophagales</taxon>
        <taxon>Cytophagaceae</taxon>
        <taxon>Spirosoma</taxon>
    </lineage>
</organism>
<keyword evidence="2" id="KW-1185">Reference proteome</keyword>
<gene>
    <name evidence="1" type="ORF">GO755_38515</name>
</gene>
<dbReference type="RefSeq" id="WP_157590771.1">
    <property type="nucleotide sequence ID" value="NZ_WPIN01000029.1"/>
</dbReference>
<dbReference type="Proteomes" id="UP000436006">
    <property type="component" value="Unassembled WGS sequence"/>
</dbReference>
<accession>A0A7K1SQA4</accession>
<evidence type="ECO:0000313" key="2">
    <source>
        <dbReference type="Proteomes" id="UP000436006"/>
    </source>
</evidence>
<name>A0A7K1SQA4_9BACT</name>
<dbReference type="AlphaFoldDB" id="A0A7K1SQA4"/>
<proteinExistence type="predicted"/>
<evidence type="ECO:0000313" key="1">
    <source>
        <dbReference type="EMBL" id="MVM35971.1"/>
    </source>
</evidence>